<sequence>MARPTGEPTWLEYSANGIADPMDFYRQIFGWEFDDLGPEMNHYCMAVAEGSRQSGFMDTTGMTCPDGEELTPTWDVYLAVDSVDERLEKARANGARVVVEPARMEGVGTFTGICDPTGAFVGLWEDGGFEGYVFSGKPGTPVWFELMSMDFDASAAFYSAVFDFDITLMDSDEDDPQPDLRYATNAPGEKASAGMCEAKEWFPAGTKSFWRPYFGVADADATVAAIEKAGGKLLDGPIDSPFGRVATVADPKGASFQINQPLPGGPGAGS</sequence>
<dbReference type="InterPro" id="IPR004360">
    <property type="entry name" value="Glyas_Fos-R_dOase_dom"/>
</dbReference>
<dbReference type="CDD" id="cd07247">
    <property type="entry name" value="SgaA_N_like"/>
    <property type="match status" value="1"/>
</dbReference>
<dbReference type="PROSITE" id="PS51819">
    <property type="entry name" value="VOC"/>
    <property type="match status" value="2"/>
</dbReference>
<reference evidence="3" key="1">
    <citation type="journal article" date="2019" name="Int. J. Syst. Evol. Microbiol.">
        <title>The Global Catalogue of Microorganisms (GCM) 10K type strain sequencing project: providing services to taxonomists for standard genome sequencing and annotation.</title>
        <authorList>
            <consortium name="The Broad Institute Genomics Platform"/>
            <consortium name="The Broad Institute Genome Sequencing Center for Infectious Disease"/>
            <person name="Wu L."/>
            <person name="Ma J."/>
        </authorList>
    </citation>
    <scope>NUCLEOTIDE SEQUENCE [LARGE SCALE GENOMIC DNA]</scope>
    <source>
        <strain evidence="3">JCM 17808</strain>
    </source>
</reference>
<evidence type="ECO:0000313" key="3">
    <source>
        <dbReference type="Proteomes" id="UP001500642"/>
    </source>
</evidence>
<dbReference type="SUPFAM" id="SSF54593">
    <property type="entry name" value="Glyoxalase/Bleomycin resistance protein/Dihydroxybiphenyl dioxygenase"/>
    <property type="match status" value="2"/>
</dbReference>
<evidence type="ECO:0000259" key="1">
    <source>
        <dbReference type="PROSITE" id="PS51819"/>
    </source>
</evidence>
<protein>
    <submittedName>
        <fullName evidence="2">VOC family protein</fullName>
    </submittedName>
</protein>
<comment type="caution">
    <text evidence="2">The sequence shown here is derived from an EMBL/GenBank/DDBJ whole genome shotgun (WGS) entry which is preliminary data.</text>
</comment>
<feature type="domain" description="VOC" evidence="1">
    <location>
        <begin position="140"/>
        <end position="261"/>
    </location>
</feature>
<dbReference type="Proteomes" id="UP001500642">
    <property type="component" value="Unassembled WGS sequence"/>
</dbReference>
<feature type="domain" description="VOC" evidence="1">
    <location>
        <begin position="7"/>
        <end position="126"/>
    </location>
</feature>
<evidence type="ECO:0000313" key="2">
    <source>
        <dbReference type="EMBL" id="GAA4386715.1"/>
    </source>
</evidence>
<dbReference type="PANTHER" id="PTHR33993:SF14">
    <property type="entry name" value="GB|AAF24581.1"/>
    <property type="match status" value="1"/>
</dbReference>
<gene>
    <name evidence="2" type="ORF">GCM10023167_09930</name>
</gene>
<dbReference type="InterPro" id="IPR037523">
    <property type="entry name" value="VOC_core"/>
</dbReference>
<dbReference type="RefSeq" id="WP_345030375.1">
    <property type="nucleotide sequence ID" value="NZ_BAABGL010000004.1"/>
</dbReference>
<dbReference type="Pfam" id="PF00903">
    <property type="entry name" value="Glyoxalase"/>
    <property type="match status" value="2"/>
</dbReference>
<proteinExistence type="predicted"/>
<dbReference type="Gene3D" id="3.10.180.10">
    <property type="entry name" value="2,3-Dihydroxybiphenyl 1,2-Dioxygenase, domain 1"/>
    <property type="match status" value="2"/>
</dbReference>
<dbReference type="InterPro" id="IPR052164">
    <property type="entry name" value="Anthracycline_SecMetBiosynth"/>
</dbReference>
<organism evidence="2 3">
    <name type="scientific">Brevibacterium pityocampae</name>
    <dbReference type="NCBI Taxonomy" id="506594"/>
    <lineage>
        <taxon>Bacteria</taxon>
        <taxon>Bacillati</taxon>
        <taxon>Actinomycetota</taxon>
        <taxon>Actinomycetes</taxon>
        <taxon>Micrococcales</taxon>
        <taxon>Brevibacteriaceae</taxon>
        <taxon>Brevibacterium</taxon>
    </lineage>
</organism>
<name>A0ABP8J8T5_9MICO</name>
<dbReference type="EMBL" id="BAABGL010000004">
    <property type="protein sequence ID" value="GAA4386715.1"/>
    <property type="molecule type" value="Genomic_DNA"/>
</dbReference>
<accession>A0ABP8J8T5</accession>
<dbReference type="PANTHER" id="PTHR33993">
    <property type="entry name" value="GLYOXALASE-RELATED"/>
    <property type="match status" value="1"/>
</dbReference>
<dbReference type="InterPro" id="IPR029068">
    <property type="entry name" value="Glyas_Bleomycin-R_OHBP_Dase"/>
</dbReference>
<keyword evidence="3" id="KW-1185">Reference proteome</keyword>